<reference evidence="2 3" key="1">
    <citation type="submission" date="2014-01" db="EMBL/GenBank/DDBJ databases">
        <authorList>
            <person name="Dobos K."/>
            <person name="Lenaerts A."/>
            <person name="Ordway D."/>
            <person name="DeGroote M.A."/>
            <person name="Parker T."/>
            <person name="Sizemore C."/>
            <person name="Tallon L.J."/>
            <person name="Sadzewicz L.K."/>
            <person name="Sengamalay N."/>
            <person name="Fraser C.M."/>
            <person name="Hine E."/>
            <person name="Shefchek K.A."/>
            <person name="Das S.P."/>
            <person name="Tettelin H."/>
        </authorList>
    </citation>
    <scope>NUCLEOTIDE SEQUENCE [LARGE SCALE GENOMIC DNA]</scope>
    <source>
        <strain evidence="2 3">Harvey</strain>
    </source>
</reference>
<evidence type="ECO:0000259" key="1">
    <source>
        <dbReference type="PROSITE" id="PS50125"/>
    </source>
</evidence>
<dbReference type="Gene3D" id="3.30.70.1230">
    <property type="entry name" value="Nucleotide cyclase"/>
    <property type="match status" value="1"/>
</dbReference>
<sequence length="46" mass="4725">MCGIGFADLSSFTVLTQTLTPTELQGLLNEFGAAVADVVHADGAGW</sequence>
<dbReference type="Proteomes" id="UP000020681">
    <property type="component" value="Unassembled WGS sequence"/>
</dbReference>
<dbReference type="InterPro" id="IPR029787">
    <property type="entry name" value="Nucleotide_cyclase"/>
</dbReference>
<accession>A0ABP3ADX1</accession>
<dbReference type="PROSITE" id="PS50125">
    <property type="entry name" value="GUANYLATE_CYCLASE_2"/>
    <property type="match status" value="1"/>
</dbReference>
<keyword evidence="3" id="KW-1185">Reference proteome</keyword>
<feature type="domain" description="Guanylate cyclase" evidence="1">
    <location>
        <begin position="3"/>
        <end position="46"/>
    </location>
</feature>
<dbReference type="SUPFAM" id="SSF55073">
    <property type="entry name" value="Nucleotide cyclase"/>
    <property type="match status" value="1"/>
</dbReference>
<proteinExistence type="predicted"/>
<evidence type="ECO:0000313" key="3">
    <source>
        <dbReference type="Proteomes" id="UP000020681"/>
    </source>
</evidence>
<comment type="caution">
    <text evidence="2">The sequence shown here is derived from an EMBL/GenBank/DDBJ whole genome shotgun (WGS) entry which is preliminary data.</text>
</comment>
<protein>
    <submittedName>
        <fullName evidence="2">Adenylate and Guanylate cyclase catalytic domain protein</fullName>
    </submittedName>
</protein>
<gene>
    <name evidence="2" type="ORF">I551_5762</name>
</gene>
<name>A0ABP3ADX1_MYCUL</name>
<evidence type="ECO:0000313" key="2">
    <source>
        <dbReference type="EMBL" id="EUA87764.1"/>
    </source>
</evidence>
<dbReference type="EMBL" id="JAOL01000155">
    <property type="protein sequence ID" value="EUA87764.1"/>
    <property type="molecule type" value="Genomic_DNA"/>
</dbReference>
<organism evidence="2 3">
    <name type="scientific">Mycobacterium ulcerans str. Harvey</name>
    <dbReference type="NCBI Taxonomy" id="1299332"/>
    <lineage>
        <taxon>Bacteria</taxon>
        <taxon>Bacillati</taxon>
        <taxon>Actinomycetota</taxon>
        <taxon>Actinomycetes</taxon>
        <taxon>Mycobacteriales</taxon>
        <taxon>Mycobacteriaceae</taxon>
        <taxon>Mycobacterium</taxon>
        <taxon>Mycobacterium ulcerans group</taxon>
    </lineage>
</organism>
<dbReference type="InterPro" id="IPR001054">
    <property type="entry name" value="A/G_cyclase"/>
</dbReference>